<keyword evidence="4 7" id="KW-0812">Transmembrane</keyword>
<feature type="transmembrane region" description="Helical" evidence="7">
    <location>
        <begin position="12"/>
        <end position="30"/>
    </location>
</feature>
<dbReference type="EMBL" id="JBHSMI010000028">
    <property type="protein sequence ID" value="MFC5404869.1"/>
    <property type="molecule type" value="Genomic_DNA"/>
</dbReference>
<feature type="transmembrane region" description="Helical" evidence="7">
    <location>
        <begin position="136"/>
        <end position="160"/>
    </location>
</feature>
<sequence length="293" mass="32840">MKKSLGEKLADVVIYAVLILILIVTLYPFYNSLVLSFNNGHDSNLGGVYFYPRMFTLENYRRAMDNNLMGGAMMVTVARTLIGAATSVLFTAAVAYGLSKQDLMFRRTYIVIGIITMYFSGGIIPFYFVLKYLGLLNTFMVFIIPALLSFWNVILFMSFFRTIPAPLLESARIDGAHEVFIFARIILPLSVPIIATIALMNGIGQWSSWFDSQFFTTNPHLKTLQLILYEIIALAAGQERLKQQLGITNDTASYTIESVRYATMMISIGPVILIYPFVQKYFAKGMLIGAVKG</sequence>
<evidence type="ECO:0000259" key="8">
    <source>
        <dbReference type="PROSITE" id="PS50928"/>
    </source>
</evidence>
<evidence type="ECO:0000256" key="1">
    <source>
        <dbReference type="ARBA" id="ARBA00004651"/>
    </source>
</evidence>
<feature type="transmembrane region" description="Helical" evidence="7">
    <location>
        <begin position="72"/>
        <end position="96"/>
    </location>
</feature>
<keyword evidence="6 7" id="KW-0472">Membrane</keyword>
<gene>
    <name evidence="9" type="ORF">ACFPOF_19180</name>
</gene>
<dbReference type="PROSITE" id="PS50928">
    <property type="entry name" value="ABC_TM1"/>
    <property type="match status" value="1"/>
</dbReference>
<feature type="transmembrane region" description="Helical" evidence="7">
    <location>
        <begin position="108"/>
        <end position="130"/>
    </location>
</feature>
<evidence type="ECO:0000313" key="9">
    <source>
        <dbReference type="EMBL" id="MFC5404869.1"/>
    </source>
</evidence>
<feature type="transmembrane region" description="Helical" evidence="7">
    <location>
        <begin position="259"/>
        <end position="278"/>
    </location>
</feature>
<comment type="similarity">
    <text evidence="7">Belongs to the binding-protein-dependent transport system permease family.</text>
</comment>
<organism evidence="9 10">
    <name type="scientific">Cohnella soli</name>
    <dbReference type="NCBI Taxonomy" id="425005"/>
    <lineage>
        <taxon>Bacteria</taxon>
        <taxon>Bacillati</taxon>
        <taxon>Bacillota</taxon>
        <taxon>Bacilli</taxon>
        <taxon>Bacillales</taxon>
        <taxon>Paenibacillaceae</taxon>
        <taxon>Cohnella</taxon>
    </lineage>
</organism>
<dbReference type="PANTHER" id="PTHR43744">
    <property type="entry name" value="ABC TRANSPORTER PERMEASE PROTEIN MG189-RELATED-RELATED"/>
    <property type="match status" value="1"/>
</dbReference>
<comment type="caution">
    <text evidence="9">The sequence shown here is derived from an EMBL/GenBank/DDBJ whole genome shotgun (WGS) entry which is preliminary data.</text>
</comment>
<evidence type="ECO:0000256" key="2">
    <source>
        <dbReference type="ARBA" id="ARBA00022448"/>
    </source>
</evidence>
<protein>
    <submittedName>
        <fullName evidence="9">Carbohydrate ABC transporter permease</fullName>
    </submittedName>
</protein>
<keyword evidence="10" id="KW-1185">Reference proteome</keyword>
<keyword evidence="3" id="KW-1003">Cell membrane</keyword>
<evidence type="ECO:0000313" key="10">
    <source>
        <dbReference type="Proteomes" id="UP001596113"/>
    </source>
</evidence>
<name>A0ABW0HWD1_9BACL</name>
<dbReference type="SUPFAM" id="SSF161098">
    <property type="entry name" value="MetI-like"/>
    <property type="match status" value="1"/>
</dbReference>
<dbReference type="InterPro" id="IPR000515">
    <property type="entry name" value="MetI-like"/>
</dbReference>
<feature type="transmembrane region" description="Helical" evidence="7">
    <location>
        <begin position="181"/>
        <end position="203"/>
    </location>
</feature>
<dbReference type="PANTHER" id="PTHR43744:SF9">
    <property type="entry name" value="POLYGALACTURONAN_RHAMNOGALACTURONAN TRANSPORT SYSTEM PERMEASE PROTEIN YTCP"/>
    <property type="match status" value="1"/>
</dbReference>
<evidence type="ECO:0000256" key="6">
    <source>
        <dbReference type="ARBA" id="ARBA00023136"/>
    </source>
</evidence>
<dbReference type="CDD" id="cd06261">
    <property type="entry name" value="TM_PBP2"/>
    <property type="match status" value="1"/>
</dbReference>
<evidence type="ECO:0000256" key="4">
    <source>
        <dbReference type="ARBA" id="ARBA00022692"/>
    </source>
</evidence>
<dbReference type="Pfam" id="PF00528">
    <property type="entry name" value="BPD_transp_1"/>
    <property type="match status" value="1"/>
</dbReference>
<comment type="subcellular location">
    <subcellularLocation>
        <location evidence="1 7">Cell membrane</location>
        <topology evidence="1 7">Multi-pass membrane protein</topology>
    </subcellularLocation>
</comment>
<dbReference type="RefSeq" id="WP_378135543.1">
    <property type="nucleotide sequence ID" value="NZ_JBHSMI010000028.1"/>
</dbReference>
<proteinExistence type="inferred from homology"/>
<evidence type="ECO:0000256" key="7">
    <source>
        <dbReference type="RuleBase" id="RU363032"/>
    </source>
</evidence>
<accession>A0ABW0HWD1</accession>
<reference evidence="10" key="1">
    <citation type="journal article" date="2019" name="Int. J. Syst. Evol. Microbiol.">
        <title>The Global Catalogue of Microorganisms (GCM) 10K type strain sequencing project: providing services to taxonomists for standard genome sequencing and annotation.</title>
        <authorList>
            <consortium name="The Broad Institute Genomics Platform"/>
            <consortium name="The Broad Institute Genome Sequencing Center for Infectious Disease"/>
            <person name="Wu L."/>
            <person name="Ma J."/>
        </authorList>
    </citation>
    <scope>NUCLEOTIDE SEQUENCE [LARGE SCALE GENOMIC DNA]</scope>
    <source>
        <strain evidence="10">CGMCC 1.18575</strain>
    </source>
</reference>
<feature type="domain" description="ABC transmembrane type-1" evidence="8">
    <location>
        <begin position="73"/>
        <end position="277"/>
    </location>
</feature>
<evidence type="ECO:0000256" key="3">
    <source>
        <dbReference type="ARBA" id="ARBA00022475"/>
    </source>
</evidence>
<keyword evidence="2 7" id="KW-0813">Transport</keyword>
<evidence type="ECO:0000256" key="5">
    <source>
        <dbReference type="ARBA" id="ARBA00022989"/>
    </source>
</evidence>
<dbReference type="InterPro" id="IPR035906">
    <property type="entry name" value="MetI-like_sf"/>
</dbReference>
<dbReference type="Gene3D" id="1.10.3720.10">
    <property type="entry name" value="MetI-like"/>
    <property type="match status" value="1"/>
</dbReference>
<dbReference type="Proteomes" id="UP001596113">
    <property type="component" value="Unassembled WGS sequence"/>
</dbReference>
<keyword evidence="5 7" id="KW-1133">Transmembrane helix</keyword>